<feature type="region of interest" description="Disordered" evidence="1">
    <location>
        <begin position="13"/>
        <end position="36"/>
    </location>
</feature>
<accession>A0A1H3H6N1</accession>
<sequence>MVVRIRFRGKRYPGAECPPKNPEHKLPEEDTRVPDDTANAWRSFFGR</sequence>
<evidence type="ECO:0000313" key="3">
    <source>
        <dbReference type="Proteomes" id="UP000199529"/>
    </source>
</evidence>
<protein>
    <submittedName>
        <fullName evidence="2">Uncharacterized protein</fullName>
    </submittedName>
</protein>
<evidence type="ECO:0000313" key="2">
    <source>
        <dbReference type="EMBL" id="SDY11172.1"/>
    </source>
</evidence>
<evidence type="ECO:0000256" key="1">
    <source>
        <dbReference type="SAM" id="MobiDB-lite"/>
    </source>
</evidence>
<keyword evidence="3" id="KW-1185">Reference proteome</keyword>
<name>A0A1H3H6N1_9PSEU</name>
<feature type="compositionally biased region" description="Basic and acidic residues" evidence="1">
    <location>
        <begin position="21"/>
        <end position="35"/>
    </location>
</feature>
<dbReference type="Proteomes" id="UP000199529">
    <property type="component" value="Unassembled WGS sequence"/>
</dbReference>
<dbReference type="EMBL" id="FNOK01000020">
    <property type="protein sequence ID" value="SDY11172.1"/>
    <property type="molecule type" value="Genomic_DNA"/>
</dbReference>
<proteinExistence type="predicted"/>
<organism evidence="2 3">
    <name type="scientific">Saccharopolyspora shandongensis</name>
    <dbReference type="NCBI Taxonomy" id="418495"/>
    <lineage>
        <taxon>Bacteria</taxon>
        <taxon>Bacillati</taxon>
        <taxon>Actinomycetota</taxon>
        <taxon>Actinomycetes</taxon>
        <taxon>Pseudonocardiales</taxon>
        <taxon>Pseudonocardiaceae</taxon>
        <taxon>Saccharopolyspora</taxon>
    </lineage>
</organism>
<gene>
    <name evidence="2" type="ORF">SAMN05216215_102026</name>
</gene>
<reference evidence="3" key="1">
    <citation type="submission" date="2016-10" db="EMBL/GenBank/DDBJ databases">
        <authorList>
            <person name="Varghese N."/>
            <person name="Submissions S."/>
        </authorList>
    </citation>
    <scope>NUCLEOTIDE SEQUENCE [LARGE SCALE GENOMIC DNA]</scope>
    <source>
        <strain evidence="3">CGMCC 4.3530</strain>
    </source>
</reference>
<dbReference type="AlphaFoldDB" id="A0A1H3H6N1"/>